<sequence length="617" mass="71127">MSTETIPVVMAFDEKYATYGFTVLQSILNRSDRSFSFFVLYEEIDPTLIDKAHQLFDTRRSSIRFVDVKPYFENTDLIIPMYFTRTIYYRLAIPRIFKDLNKVIYLDSDVVVKDDLGRLLDAMDDQKSLGVVHDTLRKTSRVNNTNAPPDCGGQPQEEYERTNLGLSNPDHYFQSGVLVYNIPRINDEKVTQCFQKLQTPHWLPDQDILNAVFYGETHFLDERWNMVSTPSDWGPNLANSPFLPKQWAEDYGKAFNNPAIIHFPGDPKPWLGGPPRPYMEHFDATLAHVRAALIHASPAAKITTAASVPHSAQFPSEPITVVVAFDSNYARYGFTVLRSVLNTAPLDQPFAFFVLHEGLNEHALDIGRKLFTTDRSSITFMDVSDEFSALDLPTRWHFARQTYYRLRIPSLFPDHRYVIYLDSDVIVRRDLSLLLKEMDDSKAIGAVRDVLRMSVRHMRHRSPHECRGPHGEDFGNMEELDYQKVALGLERPEDYFQAGVMIFNVPRITDAQMEQCLSMIPQNLWMQDQDILNAVFKDTLCLFDEHWNVLCGNEALSLARDLPEPWKKRYFETRQDPHIIHYGGGLKPWIDPDGDYASAFTQVFDQVNTAIRKLTKF</sequence>
<dbReference type="SUPFAM" id="SSF53448">
    <property type="entry name" value="Nucleotide-diphospho-sugar transferases"/>
    <property type="match status" value="2"/>
</dbReference>
<dbReference type="PANTHER" id="PTHR13778">
    <property type="entry name" value="GLYCOSYLTRANSFERASE 8 DOMAIN-CONTAINING PROTEIN"/>
    <property type="match status" value="1"/>
</dbReference>
<dbReference type="PANTHER" id="PTHR13778:SF47">
    <property type="entry name" value="LIPOPOLYSACCHARIDE 1,3-GALACTOSYLTRANSFERASE"/>
    <property type="match status" value="1"/>
</dbReference>
<evidence type="ECO:0000313" key="5">
    <source>
        <dbReference type="Proteomes" id="UP001062901"/>
    </source>
</evidence>
<protein>
    <submittedName>
        <fullName evidence="4">Lipopolysaccharide biosynthesis glycosyltransferase</fullName>
    </submittedName>
</protein>
<proteinExistence type="predicted"/>
<evidence type="ECO:0000256" key="3">
    <source>
        <dbReference type="ARBA" id="ARBA00022723"/>
    </source>
</evidence>
<keyword evidence="1" id="KW-0328">Glycosyltransferase</keyword>
<dbReference type="Pfam" id="PF01501">
    <property type="entry name" value="Glyco_transf_8"/>
    <property type="match status" value="2"/>
</dbReference>
<accession>A0ABQ0P017</accession>
<keyword evidence="3" id="KW-0479">Metal-binding</keyword>
<dbReference type="InterPro" id="IPR050748">
    <property type="entry name" value="Glycosyltrans_8_dom-fam"/>
</dbReference>
<name>A0ABQ0P017_9PROT</name>
<comment type="caution">
    <text evidence="4">The sequence shown here is derived from an EMBL/GenBank/DDBJ whole genome shotgun (WGS) entry which is preliminary data.</text>
</comment>
<dbReference type="CDD" id="cd04194">
    <property type="entry name" value="GT8_A4GalT_like"/>
    <property type="match status" value="2"/>
</dbReference>
<reference evidence="4" key="1">
    <citation type="submission" date="2013-04" db="EMBL/GenBank/DDBJ databases">
        <title>The genome sequencing project of 58 acetic acid bacteria.</title>
        <authorList>
            <person name="Okamoto-Kainuma A."/>
            <person name="Ishikawa M."/>
            <person name="Umino S."/>
            <person name="Koizumi Y."/>
            <person name="Shiwa Y."/>
            <person name="Yoshikawa H."/>
            <person name="Matsutani M."/>
            <person name="Matsushita K."/>
        </authorList>
    </citation>
    <scope>NUCLEOTIDE SEQUENCE</scope>
    <source>
        <strain evidence="4">DSM 15669</strain>
    </source>
</reference>
<evidence type="ECO:0000256" key="1">
    <source>
        <dbReference type="ARBA" id="ARBA00022676"/>
    </source>
</evidence>
<organism evidence="4 5">
    <name type="scientific">Saccharibacter floricola DSM 15669</name>
    <dbReference type="NCBI Taxonomy" id="1123227"/>
    <lineage>
        <taxon>Bacteria</taxon>
        <taxon>Pseudomonadati</taxon>
        <taxon>Pseudomonadota</taxon>
        <taxon>Alphaproteobacteria</taxon>
        <taxon>Acetobacterales</taxon>
        <taxon>Acetobacteraceae</taxon>
        <taxon>Saccharibacter</taxon>
    </lineage>
</organism>
<keyword evidence="5" id="KW-1185">Reference proteome</keyword>
<dbReference type="Gene3D" id="3.90.550.10">
    <property type="entry name" value="Spore Coat Polysaccharide Biosynthesis Protein SpsA, Chain A"/>
    <property type="match status" value="2"/>
</dbReference>
<dbReference type="EMBL" id="BAQD01000040">
    <property type="protein sequence ID" value="GBQ07609.1"/>
    <property type="molecule type" value="Genomic_DNA"/>
</dbReference>
<dbReference type="Proteomes" id="UP001062901">
    <property type="component" value="Unassembled WGS sequence"/>
</dbReference>
<evidence type="ECO:0000256" key="2">
    <source>
        <dbReference type="ARBA" id="ARBA00022679"/>
    </source>
</evidence>
<evidence type="ECO:0000313" key="4">
    <source>
        <dbReference type="EMBL" id="GBQ07609.1"/>
    </source>
</evidence>
<dbReference type="RefSeq" id="WP_018979089.1">
    <property type="nucleotide sequence ID" value="NZ_BAQD01000040.1"/>
</dbReference>
<dbReference type="InterPro" id="IPR029044">
    <property type="entry name" value="Nucleotide-diphossugar_trans"/>
</dbReference>
<dbReference type="InterPro" id="IPR002495">
    <property type="entry name" value="Glyco_trans_8"/>
</dbReference>
<keyword evidence="2" id="KW-0808">Transferase</keyword>
<gene>
    <name evidence="4" type="ORF">AA15669_1454</name>
</gene>